<organism evidence="1 2">
    <name type="scientific">Penicillium capsulatum</name>
    <dbReference type="NCBI Taxonomy" id="69766"/>
    <lineage>
        <taxon>Eukaryota</taxon>
        <taxon>Fungi</taxon>
        <taxon>Dikarya</taxon>
        <taxon>Ascomycota</taxon>
        <taxon>Pezizomycotina</taxon>
        <taxon>Eurotiomycetes</taxon>
        <taxon>Eurotiomycetidae</taxon>
        <taxon>Eurotiales</taxon>
        <taxon>Aspergillaceae</taxon>
        <taxon>Penicillium</taxon>
    </lineage>
</organism>
<dbReference type="EMBL" id="JAPQKO010000005">
    <property type="protein sequence ID" value="KAJ5161520.1"/>
    <property type="molecule type" value="Genomic_DNA"/>
</dbReference>
<reference evidence="1" key="2">
    <citation type="journal article" date="2023" name="IMA Fungus">
        <title>Comparative genomic study of the Penicillium genus elucidates a diverse pangenome and 15 lateral gene transfer events.</title>
        <authorList>
            <person name="Petersen C."/>
            <person name="Sorensen T."/>
            <person name="Nielsen M.R."/>
            <person name="Sondergaard T.E."/>
            <person name="Sorensen J.L."/>
            <person name="Fitzpatrick D.A."/>
            <person name="Frisvad J.C."/>
            <person name="Nielsen K.L."/>
        </authorList>
    </citation>
    <scope>NUCLEOTIDE SEQUENCE</scope>
    <source>
        <strain evidence="1">IBT 21917</strain>
    </source>
</reference>
<comment type="caution">
    <text evidence="1">The sequence shown here is derived from an EMBL/GenBank/DDBJ whole genome shotgun (WGS) entry which is preliminary data.</text>
</comment>
<reference evidence="1" key="1">
    <citation type="submission" date="2022-11" db="EMBL/GenBank/DDBJ databases">
        <authorList>
            <person name="Petersen C."/>
        </authorList>
    </citation>
    <scope>NUCLEOTIDE SEQUENCE</scope>
    <source>
        <strain evidence="1">IBT 21917</strain>
    </source>
</reference>
<evidence type="ECO:0000313" key="1">
    <source>
        <dbReference type="EMBL" id="KAJ5161520.1"/>
    </source>
</evidence>
<dbReference type="Proteomes" id="UP001146351">
    <property type="component" value="Unassembled WGS sequence"/>
</dbReference>
<gene>
    <name evidence="1" type="ORF">N7492_006912</name>
</gene>
<proteinExistence type="predicted"/>
<keyword evidence="2" id="KW-1185">Reference proteome</keyword>
<sequence length="62" mass="6871">MEERRDLSPDTLVADTQDGLPGYTLPIDYEPPVGATLPPVLDMLLIKPAQLENLSPQLPKMR</sequence>
<dbReference type="AlphaFoldDB" id="A0A9W9I2I4"/>
<evidence type="ECO:0000313" key="2">
    <source>
        <dbReference type="Proteomes" id="UP001146351"/>
    </source>
</evidence>
<accession>A0A9W9I2I4</accession>
<name>A0A9W9I2I4_9EURO</name>
<protein>
    <submittedName>
        <fullName evidence="1">Uncharacterized protein</fullName>
    </submittedName>
</protein>